<dbReference type="Gene3D" id="3.60.15.10">
    <property type="entry name" value="Ribonuclease Z/Hydroxyacylglutathione hydrolase-like"/>
    <property type="match status" value="1"/>
</dbReference>
<dbReference type="RefSeq" id="WP_213165406.1">
    <property type="nucleotide sequence ID" value="NZ_CP058559.1"/>
</dbReference>
<evidence type="ECO:0000313" key="2">
    <source>
        <dbReference type="EMBL" id="QNO15042.1"/>
    </source>
</evidence>
<sequence length="262" mass="28891">MKLFSVASGSSGNCIYYSDGETDILVDAGLSGKKIQLGLDQFGVDPKGLKGILVTHEHNDHIIGVGIMARRFKLPIYLTERTYLACKDSLGKIDNNLINHFDVGEKFDIGNMKVEAFSTYHDAVDPVGFTITSKEQKLGFLTDTGIVDQRVMETIYNSDILLIESNHDEKMVETGPYPWGLKKRILGEKGHLSNTVAGEVLVEVLKGKTKKVLLAHLSEENNFPQLAKITVETILAKAQIAVGQDVQLDILPRKEVSPLIQL</sequence>
<dbReference type="EMBL" id="CP058559">
    <property type="protein sequence ID" value="QNO15042.1"/>
    <property type="molecule type" value="Genomic_DNA"/>
</dbReference>
<dbReference type="InterPro" id="IPR052533">
    <property type="entry name" value="WalJ/YycJ-like"/>
</dbReference>
<gene>
    <name evidence="2" type="ORF">HYG86_09825</name>
</gene>
<keyword evidence="2" id="KW-0378">Hydrolase</keyword>
<dbReference type="AlphaFoldDB" id="A0A7G9W8N0"/>
<proteinExistence type="predicted"/>
<dbReference type="Proteomes" id="UP000516160">
    <property type="component" value="Chromosome"/>
</dbReference>
<dbReference type="KEGG" id="acae:HYG86_09825"/>
<dbReference type="GO" id="GO:0016787">
    <property type="term" value="F:hydrolase activity"/>
    <property type="evidence" value="ECO:0007669"/>
    <property type="project" value="UniProtKB-KW"/>
</dbReference>
<reference evidence="2 3" key="1">
    <citation type="submission" date="2020-07" db="EMBL/GenBank/DDBJ databases">
        <title>Alkalicella. sp. LB2 genome.</title>
        <authorList>
            <person name="Postec A."/>
            <person name="Quemeneur M."/>
        </authorList>
    </citation>
    <scope>NUCLEOTIDE SEQUENCE [LARGE SCALE GENOMIC DNA]</scope>
    <source>
        <strain evidence="2 3">LB2</strain>
    </source>
</reference>
<dbReference type="SMART" id="SM00849">
    <property type="entry name" value="Lactamase_B"/>
    <property type="match status" value="1"/>
</dbReference>
<keyword evidence="3" id="KW-1185">Reference proteome</keyword>
<evidence type="ECO:0000313" key="3">
    <source>
        <dbReference type="Proteomes" id="UP000516160"/>
    </source>
</evidence>
<dbReference type="InterPro" id="IPR036866">
    <property type="entry name" value="RibonucZ/Hydroxyglut_hydro"/>
</dbReference>
<dbReference type="Pfam" id="PF12706">
    <property type="entry name" value="Lactamase_B_2"/>
    <property type="match status" value="1"/>
</dbReference>
<dbReference type="SUPFAM" id="SSF56281">
    <property type="entry name" value="Metallo-hydrolase/oxidoreductase"/>
    <property type="match status" value="1"/>
</dbReference>
<dbReference type="PANTHER" id="PTHR47619">
    <property type="entry name" value="METALLO-HYDROLASE YYCJ-RELATED"/>
    <property type="match status" value="1"/>
</dbReference>
<organism evidence="2 3">
    <name type="scientific">Alkalicella caledoniensis</name>
    <dbReference type="NCBI Taxonomy" id="2731377"/>
    <lineage>
        <taxon>Bacteria</taxon>
        <taxon>Bacillati</taxon>
        <taxon>Bacillota</taxon>
        <taxon>Clostridia</taxon>
        <taxon>Eubacteriales</taxon>
        <taxon>Proteinivoracaceae</taxon>
        <taxon>Alkalicella</taxon>
    </lineage>
</organism>
<feature type="domain" description="Metallo-beta-lactamase" evidence="1">
    <location>
        <begin position="11"/>
        <end position="216"/>
    </location>
</feature>
<dbReference type="InterPro" id="IPR001279">
    <property type="entry name" value="Metallo-B-lactamas"/>
</dbReference>
<dbReference type="PANTHER" id="PTHR47619:SF1">
    <property type="entry name" value="EXODEOXYRIBONUCLEASE WALJ"/>
    <property type="match status" value="1"/>
</dbReference>
<name>A0A7G9W8N0_ALKCA</name>
<accession>A0A7G9W8N0</accession>
<evidence type="ECO:0000259" key="1">
    <source>
        <dbReference type="SMART" id="SM00849"/>
    </source>
</evidence>
<protein>
    <submittedName>
        <fullName evidence="2">MBL fold metallo-hydrolase</fullName>
    </submittedName>
</protein>